<comment type="caution">
    <text evidence="2">The sequence shown here is derived from an EMBL/GenBank/DDBJ whole genome shotgun (WGS) entry which is preliminary data.</text>
</comment>
<evidence type="ECO:0000259" key="1">
    <source>
        <dbReference type="Pfam" id="PF13966"/>
    </source>
</evidence>
<dbReference type="OrthoDB" id="1752219at2759"/>
<protein>
    <recommendedName>
        <fullName evidence="1">Reverse transcriptase zinc-binding domain-containing protein</fullName>
    </recommendedName>
</protein>
<evidence type="ECO:0000313" key="3">
    <source>
        <dbReference type="Proteomes" id="UP000593573"/>
    </source>
</evidence>
<evidence type="ECO:0000313" key="2">
    <source>
        <dbReference type="EMBL" id="MBA0645614.1"/>
    </source>
</evidence>
<gene>
    <name evidence="2" type="ORF">Goklo_013692</name>
</gene>
<proteinExistence type="predicted"/>
<dbReference type="EMBL" id="JABFAB010000004">
    <property type="protein sequence ID" value="MBA0645614.1"/>
    <property type="molecule type" value="Genomic_DNA"/>
</dbReference>
<keyword evidence="3" id="KW-1185">Reference proteome</keyword>
<sequence>MGSFCIKSEYWMLKDRSWNPRDVTWKNDWKFQGPQKVRIFIWILFKQRLLTNVERERQSIGHDSSCLFCGHESEDVLHVIRDCFVVREVWLQVILGSLDGLVILQGCGYERVTIQSDCLEMVKVLQDTPSTASGSALIRHIQQHLMHVGH</sequence>
<feature type="domain" description="Reverse transcriptase zinc-binding" evidence="1">
    <location>
        <begin position="4"/>
        <end position="90"/>
    </location>
</feature>
<name>A0A7J8U5T3_9ROSI</name>
<dbReference type="AlphaFoldDB" id="A0A7J8U5T3"/>
<dbReference type="Pfam" id="PF13966">
    <property type="entry name" value="zf-RVT"/>
    <property type="match status" value="1"/>
</dbReference>
<dbReference type="InterPro" id="IPR026960">
    <property type="entry name" value="RVT-Znf"/>
</dbReference>
<organism evidence="2 3">
    <name type="scientific">Gossypium klotzschianum</name>
    <dbReference type="NCBI Taxonomy" id="34286"/>
    <lineage>
        <taxon>Eukaryota</taxon>
        <taxon>Viridiplantae</taxon>
        <taxon>Streptophyta</taxon>
        <taxon>Embryophyta</taxon>
        <taxon>Tracheophyta</taxon>
        <taxon>Spermatophyta</taxon>
        <taxon>Magnoliopsida</taxon>
        <taxon>eudicotyledons</taxon>
        <taxon>Gunneridae</taxon>
        <taxon>Pentapetalae</taxon>
        <taxon>rosids</taxon>
        <taxon>malvids</taxon>
        <taxon>Malvales</taxon>
        <taxon>Malvaceae</taxon>
        <taxon>Malvoideae</taxon>
        <taxon>Gossypium</taxon>
    </lineage>
</organism>
<reference evidence="2 3" key="1">
    <citation type="journal article" date="2019" name="Genome Biol. Evol.">
        <title>Insights into the evolution of the New World diploid cottons (Gossypium, subgenus Houzingenia) based on genome sequencing.</title>
        <authorList>
            <person name="Grover C.E."/>
            <person name="Arick M.A. 2nd"/>
            <person name="Thrash A."/>
            <person name="Conover J.L."/>
            <person name="Sanders W.S."/>
            <person name="Peterson D.G."/>
            <person name="Frelichowski J.E."/>
            <person name="Scheffler J.A."/>
            <person name="Scheffler B.E."/>
            <person name="Wendel J.F."/>
        </authorList>
    </citation>
    <scope>NUCLEOTIDE SEQUENCE [LARGE SCALE GENOMIC DNA]</scope>
    <source>
        <strain evidence="2">57</strain>
        <tissue evidence="2">Leaf</tissue>
    </source>
</reference>
<accession>A0A7J8U5T3</accession>
<dbReference type="Proteomes" id="UP000593573">
    <property type="component" value="Unassembled WGS sequence"/>
</dbReference>